<comment type="caution">
    <text evidence="7">The sequence shown here is derived from an EMBL/GenBank/DDBJ whole genome shotgun (WGS) entry which is preliminary data.</text>
</comment>
<evidence type="ECO:0000256" key="4">
    <source>
        <dbReference type="ARBA" id="ARBA00022842"/>
    </source>
</evidence>
<name>A0ABN0QZM2_MYCUL</name>
<sequence>MAAGRRQLLSDDHRDMDPAELRQAWLDLHESWLIVKAAQIGIADDSGYAIVGVGGLGRRELLPYSDLDLVLLHDGKPVEELGDVADALWYPLWDASIRLDHSVRTVSDALGVAGADMAAALGMLEARHIVGDQQLSASLIDGVRRQWRSGIRSRMNELVDMTHDRWLRCGRVANRAEPDLKSGRGGLRDVQLLDALAIAQLIDRHGLVTPDMPVGSLDAAYLTLLNVRTELHRVSGRGRDLLLAQHADDISAALHFGDRFDLARMLSSAGRTIAYHAESGLRTACNALPGAASQPCGGAPSGARWTRAWSNVPTKSCWPAMPNPNKMPVWCCGWPPRRPTPGCRSVPPRCAGWPTALRNCRRRGPERSSTTCWRCCWPVLPRW</sequence>
<dbReference type="Pfam" id="PF08335">
    <property type="entry name" value="GlnD_UR_UTase"/>
    <property type="match status" value="1"/>
</dbReference>
<evidence type="ECO:0000256" key="1">
    <source>
        <dbReference type="ARBA" id="ARBA00022679"/>
    </source>
</evidence>
<dbReference type="PANTHER" id="PTHR47320:SF1">
    <property type="entry name" value="BIFUNCTIONAL URIDYLYLTRANSFERASE_URIDYLYL-REMOVING ENZYME"/>
    <property type="match status" value="1"/>
</dbReference>
<dbReference type="InterPro" id="IPR043519">
    <property type="entry name" value="NT_sf"/>
</dbReference>
<dbReference type="SUPFAM" id="SSF81301">
    <property type="entry name" value="Nucleotidyltransferase"/>
    <property type="match status" value="1"/>
</dbReference>
<evidence type="ECO:0000256" key="3">
    <source>
        <dbReference type="ARBA" id="ARBA00022801"/>
    </source>
</evidence>
<keyword evidence="3" id="KW-0378">Hydrolase</keyword>
<gene>
    <name evidence="7" type="ORF">I551_3227</name>
</gene>
<keyword evidence="1" id="KW-0808">Transferase</keyword>
<evidence type="ECO:0000256" key="2">
    <source>
        <dbReference type="ARBA" id="ARBA00022695"/>
    </source>
</evidence>
<dbReference type="CDD" id="cd05401">
    <property type="entry name" value="NT_GlnE_GlnD_like"/>
    <property type="match status" value="1"/>
</dbReference>
<organism evidence="7 8">
    <name type="scientific">Mycobacterium ulcerans str. Harvey</name>
    <dbReference type="NCBI Taxonomy" id="1299332"/>
    <lineage>
        <taxon>Bacteria</taxon>
        <taxon>Bacillati</taxon>
        <taxon>Actinomycetota</taxon>
        <taxon>Actinomycetes</taxon>
        <taxon>Mycobacteriales</taxon>
        <taxon>Mycobacteriaceae</taxon>
        <taxon>Mycobacterium</taxon>
        <taxon>Mycobacterium ulcerans group</taxon>
    </lineage>
</organism>
<dbReference type="Gene3D" id="3.30.460.10">
    <property type="entry name" value="Beta Polymerase, domain 2"/>
    <property type="match status" value="1"/>
</dbReference>
<evidence type="ECO:0000313" key="8">
    <source>
        <dbReference type="Proteomes" id="UP000020681"/>
    </source>
</evidence>
<dbReference type="Proteomes" id="UP000020681">
    <property type="component" value="Unassembled WGS sequence"/>
</dbReference>
<proteinExistence type="predicted"/>
<accession>A0ABN0QZM2</accession>
<feature type="domain" description="PII-uridylyltransferase/Glutamine-synthetase adenylyltransferase" evidence="6">
    <location>
        <begin position="155"/>
        <end position="261"/>
    </location>
</feature>
<evidence type="ECO:0000256" key="5">
    <source>
        <dbReference type="ARBA" id="ARBA00023268"/>
    </source>
</evidence>
<dbReference type="InterPro" id="IPR013546">
    <property type="entry name" value="PII_UdlTrfase/GS_AdlTrfase"/>
</dbReference>
<dbReference type="SUPFAM" id="SSF81593">
    <property type="entry name" value="Nucleotidyltransferase substrate binding subunit/domain"/>
    <property type="match status" value="1"/>
</dbReference>
<evidence type="ECO:0000259" key="6">
    <source>
        <dbReference type="Pfam" id="PF08335"/>
    </source>
</evidence>
<keyword evidence="2" id="KW-0548">Nucleotidyltransferase</keyword>
<keyword evidence="4" id="KW-0460">Magnesium</keyword>
<reference evidence="7 8" key="1">
    <citation type="submission" date="2014-01" db="EMBL/GenBank/DDBJ databases">
        <authorList>
            <person name="Dobos K."/>
            <person name="Lenaerts A."/>
            <person name="Ordway D."/>
            <person name="DeGroote M.A."/>
            <person name="Parker T."/>
            <person name="Sizemore C."/>
            <person name="Tallon L.J."/>
            <person name="Sadzewicz L.K."/>
            <person name="Sengamalay N."/>
            <person name="Fraser C.M."/>
            <person name="Hine E."/>
            <person name="Shefchek K.A."/>
            <person name="Das S.P."/>
            <person name="Tettelin H."/>
        </authorList>
    </citation>
    <scope>NUCLEOTIDE SEQUENCE [LARGE SCALE GENOMIC DNA]</scope>
    <source>
        <strain evidence="7 8">Harvey</strain>
    </source>
</reference>
<dbReference type="InterPro" id="IPR010043">
    <property type="entry name" value="UTase/UR"/>
</dbReference>
<evidence type="ECO:0000313" key="7">
    <source>
        <dbReference type="EMBL" id="EUA90207.1"/>
    </source>
</evidence>
<dbReference type="PANTHER" id="PTHR47320">
    <property type="entry name" value="BIFUNCTIONAL URIDYLYLTRANSFERASE/URIDYLYL-REMOVING ENZYME"/>
    <property type="match status" value="1"/>
</dbReference>
<protein>
    <submittedName>
        <fullName evidence="7">GlnD PII-uridylyltransferase family protein</fullName>
    </submittedName>
</protein>
<keyword evidence="5" id="KW-0511">Multifunctional enzyme</keyword>
<dbReference type="EMBL" id="JAOL01000106">
    <property type="protein sequence ID" value="EUA90207.1"/>
    <property type="molecule type" value="Genomic_DNA"/>
</dbReference>
<keyword evidence="8" id="KW-1185">Reference proteome</keyword>